<dbReference type="AlphaFoldDB" id="A0A255Z8U3"/>
<reference evidence="2 3" key="1">
    <citation type="submission" date="2017-07" db="EMBL/GenBank/DDBJ databases">
        <title>Flavobacterium cyanobacteriorum sp. nov., isolated from cyanobacterial aggregates in a eutrophic lake.</title>
        <authorList>
            <person name="Cai H."/>
        </authorList>
    </citation>
    <scope>NUCLEOTIDE SEQUENCE [LARGE SCALE GENOMIC DNA]</scope>
    <source>
        <strain evidence="2 3">TH021</strain>
    </source>
</reference>
<evidence type="ECO:0000313" key="3">
    <source>
        <dbReference type="Proteomes" id="UP000216605"/>
    </source>
</evidence>
<evidence type="ECO:0008006" key="4">
    <source>
        <dbReference type="Google" id="ProtNLM"/>
    </source>
</evidence>
<sequence length="769" mass="81359">MIRHSVYLHLLIALICSPRISAQFIQVDDNYTPQQLVDALVSGSCAQVSNVSASGWAGGSGGPSFGYFTAGSSAFPFSNGIVLSTGFAASAPGPNSSLLSQGGSGWGGDSDLEVALGVSGTTNATILEFDFVPLTNRISFDYIFASEQYLTSINSPNQCNFTDGFAFLLKPAGSSGPYQNLALIPGTNIPVRVNTVRGAGVCPPANEAYFGGFNPNNSPVNFNGQTVILTAEADVVAGTAYHIKLVVADQGNGLYDSAIFLGGGSFNATTDLGPDRLEALGNALCNGETLALDATNPAATNYLWYRNGVLQPSASGNPVYNVTQPGTYRVEVELNGSCFSRGETVVEYLQPIAATTATLLQCDTNSDGIATFNLLLANDLINNNPQLAVSYYTSLTAANAGQQGTGFISNPGTFTNTTPNQQVYARVESQFGCFGVSTVTLSTSNNTVSSTMLSACDDDGADDGFYSFDLTDAQTAILQNLPPGLQLRYFTSAADALLITNQITSPASFTNTIPTSQVVYARISGGSDCYGIATINLMVNTFGEAIEDETITLCAGTTISLNPGNYNTYEWDVTPTVNTPTLTVSQPGVYKVTLTNTTGCEGTKTYTVVGSGPATGADITINDFAGNNNSIAIVPDGVGDYEFSLDGITYQPDPFFSNLSSGEYPVHIKDVNGCGPVYIQIIYVLDYPRFFTPNGDGVNDYWRIPFLQGQPDAEVAVFDRFGKLIQQFNGSSRGWNGTFNGSPLPSTDYWFVLKFGNGRTIKGHFAMLR</sequence>
<dbReference type="RefSeq" id="WP_094414576.1">
    <property type="nucleotide sequence ID" value="NZ_NOXV01000256.1"/>
</dbReference>
<proteinExistence type="predicted"/>
<keyword evidence="3" id="KW-1185">Reference proteome</keyword>
<dbReference type="InterPro" id="IPR049804">
    <property type="entry name" value="Choice_anch_L"/>
</dbReference>
<feature type="chain" id="PRO_5012491114" description="Ig-like domain-containing protein" evidence="1">
    <location>
        <begin position="23"/>
        <end position="769"/>
    </location>
</feature>
<dbReference type="InterPro" id="IPR035986">
    <property type="entry name" value="PKD_dom_sf"/>
</dbReference>
<dbReference type="Pfam" id="PF13585">
    <property type="entry name" value="CHU_C"/>
    <property type="match status" value="1"/>
</dbReference>
<dbReference type="NCBIfam" id="NF038133">
    <property type="entry name" value="choice_anch_L"/>
    <property type="match status" value="1"/>
</dbReference>
<feature type="signal peptide" evidence="1">
    <location>
        <begin position="1"/>
        <end position="22"/>
    </location>
</feature>
<comment type="caution">
    <text evidence="2">The sequence shown here is derived from an EMBL/GenBank/DDBJ whole genome shotgun (WGS) entry which is preliminary data.</text>
</comment>
<dbReference type="SUPFAM" id="SSF49299">
    <property type="entry name" value="PKD domain"/>
    <property type="match status" value="1"/>
</dbReference>
<keyword evidence="1" id="KW-0732">Signal</keyword>
<name>A0A255Z8U3_9FLAO</name>
<gene>
    <name evidence="2" type="ORF">CHU92_08495</name>
</gene>
<protein>
    <recommendedName>
        <fullName evidence="4">Ig-like domain-containing protein</fullName>
    </recommendedName>
</protein>
<dbReference type="EMBL" id="NOXV01000256">
    <property type="protein sequence ID" value="OYQ37324.1"/>
    <property type="molecule type" value="Genomic_DNA"/>
</dbReference>
<accession>A0A255Z8U3</accession>
<evidence type="ECO:0000313" key="2">
    <source>
        <dbReference type="EMBL" id="OYQ37324.1"/>
    </source>
</evidence>
<organism evidence="2 3">
    <name type="scientific">Flavobacterium cyanobacteriorum</name>
    <dbReference type="NCBI Taxonomy" id="2022802"/>
    <lineage>
        <taxon>Bacteria</taxon>
        <taxon>Pseudomonadati</taxon>
        <taxon>Bacteroidota</taxon>
        <taxon>Flavobacteriia</taxon>
        <taxon>Flavobacteriales</taxon>
        <taxon>Flavobacteriaceae</taxon>
        <taxon>Flavobacterium</taxon>
    </lineage>
</organism>
<dbReference type="Proteomes" id="UP000216605">
    <property type="component" value="Unassembled WGS sequence"/>
</dbReference>
<dbReference type="OrthoDB" id="9765926at2"/>
<evidence type="ECO:0000256" key="1">
    <source>
        <dbReference type="SAM" id="SignalP"/>
    </source>
</evidence>
<dbReference type="NCBIfam" id="TIGR04131">
    <property type="entry name" value="Bac_Flav_CTERM"/>
    <property type="match status" value="1"/>
</dbReference>
<dbReference type="InterPro" id="IPR026341">
    <property type="entry name" value="T9SS_type_B"/>
</dbReference>